<dbReference type="AlphaFoldDB" id="A0A5Q4BHJ6"/>
<feature type="region of interest" description="Disordered" evidence="1">
    <location>
        <begin position="1"/>
        <end position="25"/>
    </location>
</feature>
<organism evidence="2 3">
    <name type="scientific">Colletotrichum shisoi</name>
    <dbReference type="NCBI Taxonomy" id="2078593"/>
    <lineage>
        <taxon>Eukaryota</taxon>
        <taxon>Fungi</taxon>
        <taxon>Dikarya</taxon>
        <taxon>Ascomycota</taxon>
        <taxon>Pezizomycotina</taxon>
        <taxon>Sordariomycetes</taxon>
        <taxon>Hypocreomycetidae</taxon>
        <taxon>Glomerellales</taxon>
        <taxon>Glomerellaceae</taxon>
        <taxon>Colletotrichum</taxon>
        <taxon>Colletotrichum destructivum species complex</taxon>
    </lineage>
</organism>
<keyword evidence="3" id="KW-1185">Reference proteome</keyword>
<feature type="region of interest" description="Disordered" evidence="1">
    <location>
        <begin position="108"/>
        <end position="130"/>
    </location>
</feature>
<reference evidence="2 3" key="1">
    <citation type="journal article" date="2019" name="Sci. Rep.">
        <title>Colletotrichum shisoi sp. nov., an anthracnose pathogen of Perilla frutescens in Japan: molecular phylogenetic, morphological and genomic evidence.</title>
        <authorList>
            <person name="Gan P."/>
            <person name="Tsushima A."/>
            <person name="Hiroyama R."/>
            <person name="Narusaka M."/>
            <person name="Takano Y."/>
            <person name="Narusaka Y."/>
            <person name="Kawaradani M."/>
            <person name="Damm U."/>
            <person name="Shirasu K."/>
        </authorList>
    </citation>
    <scope>NUCLEOTIDE SEQUENCE [LARGE SCALE GENOMIC DNA]</scope>
    <source>
        <strain evidence="2 3">PG-2018a</strain>
    </source>
</reference>
<evidence type="ECO:0000256" key="1">
    <source>
        <dbReference type="SAM" id="MobiDB-lite"/>
    </source>
</evidence>
<dbReference type="EMBL" id="PUHP01001321">
    <property type="protein sequence ID" value="TQN66134.1"/>
    <property type="molecule type" value="Genomic_DNA"/>
</dbReference>
<dbReference type="Proteomes" id="UP000326340">
    <property type="component" value="Unassembled WGS sequence"/>
</dbReference>
<accession>A0A5Q4BHJ6</accession>
<evidence type="ECO:0000313" key="3">
    <source>
        <dbReference type="Proteomes" id="UP000326340"/>
    </source>
</evidence>
<feature type="region of interest" description="Disordered" evidence="1">
    <location>
        <begin position="46"/>
        <end position="65"/>
    </location>
</feature>
<name>A0A5Q4BHJ6_9PEZI</name>
<gene>
    <name evidence="2" type="ORF">CSHISOI_09308</name>
</gene>
<comment type="caution">
    <text evidence="2">The sequence shown here is derived from an EMBL/GenBank/DDBJ whole genome shotgun (WGS) entry which is preliminary data.</text>
</comment>
<evidence type="ECO:0000313" key="2">
    <source>
        <dbReference type="EMBL" id="TQN66134.1"/>
    </source>
</evidence>
<proteinExistence type="predicted"/>
<sequence>MRDTKWLSQPHIISQPRPRPPTPLSRFLTIGPSDRAHKRSHVCRSSPALPSQHIQISPAGAHPARCDPPRRRVLLAEHLDPLKETLQGPQLTQREVDDATALARAPRASQDGLGAEQDPADRVQHPLLPGAEPVERRVRHHPGPPRAFAAICPGPLAAVVLENDLPAPELGGEVAPPDEVLVAAAPAESLEVFVEGLQGGEVHPRVHSPGANVCGQGRRPRHQRRGVMVGLEEGGLGDVGAHARHPGEGWLCVCFWGRLVMR</sequence>
<protein>
    <submittedName>
        <fullName evidence="2">Uncharacterized protein</fullName>
    </submittedName>
</protein>